<proteinExistence type="predicted"/>
<accession>A0ABT5MNW9</accession>
<evidence type="ECO:0000313" key="2">
    <source>
        <dbReference type="Proteomes" id="UP001221909"/>
    </source>
</evidence>
<evidence type="ECO:0000313" key="1">
    <source>
        <dbReference type="EMBL" id="MDD0823878.1"/>
    </source>
</evidence>
<protein>
    <submittedName>
        <fullName evidence="1">Uncharacterized protein</fullName>
    </submittedName>
</protein>
<gene>
    <name evidence="1" type="ORF">PTQ27_05275</name>
</gene>
<sequence length="79" mass="8681">MCKQVIRDLADIKHEIDTAHAFLNIALTGKGCVYRGEDKSQTLTKEETIQSAFDSLDSAKAMLDDYLEDMAEDIGGNNG</sequence>
<comment type="caution">
    <text evidence="1">The sequence shown here is derived from an EMBL/GenBank/DDBJ whole genome shotgun (WGS) entry which is preliminary data.</text>
</comment>
<dbReference type="Proteomes" id="UP001221909">
    <property type="component" value="Unassembled WGS sequence"/>
</dbReference>
<dbReference type="EMBL" id="JAQSJE010000004">
    <property type="protein sequence ID" value="MDD0823878.1"/>
    <property type="molecule type" value="Genomic_DNA"/>
</dbReference>
<keyword evidence="2" id="KW-1185">Reference proteome</keyword>
<dbReference type="RefSeq" id="WP_273747737.1">
    <property type="nucleotide sequence ID" value="NZ_JAQSJE010000004.1"/>
</dbReference>
<organism evidence="1 2">
    <name type="scientific">Mannheimia cairinae</name>
    <dbReference type="NCBI Taxonomy" id="3025936"/>
    <lineage>
        <taxon>Bacteria</taxon>
        <taxon>Pseudomonadati</taxon>
        <taxon>Pseudomonadota</taxon>
        <taxon>Gammaproteobacteria</taxon>
        <taxon>Pasteurellales</taxon>
        <taxon>Pasteurellaceae</taxon>
        <taxon>Mannheimia</taxon>
    </lineage>
</organism>
<name>A0ABT5MNW9_9PAST</name>
<reference evidence="1 2" key="1">
    <citation type="submission" date="2023-02" db="EMBL/GenBank/DDBJ databases">
        <title>Mannheimia cairiniae sp. nov., a novel species of Mannheimia obtained from moscovy ducks (Cairina moschata) and reclassification of Mannheimia ovis as heterotypic synonym of Mannheimia pernigra.</title>
        <authorList>
            <person name="Christensen H."/>
        </authorList>
    </citation>
    <scope>NUCLEOTIDE SEQUENCE [LARGE SCALE GENOMIC DNA]</scope>
    <source>
        <strain evidence="1 2">AT1</strain>
    </source>
</reference>